<reference evidence="11" key="1">
    <citation type="journal article" date="2019" name="Int. J. Syst. Evol. Microbiol.">
        <title>The Global Catalogue of Microorganisms (GCM) 10K type strain sequencing project: providing services to taxonomists for standard genome sequencing and annotation.</title>
        <authorList>
            <consortium name="The Broad Institute Genomics Platform"/>
            <consortium name="The Broad Institute Genome Sequencing Center for Infectious Disease"/>
            <person name="Wu L."/>
            <person name="Ma J."/>
        </authorList>
    </citation>
    <scope>NUCLEOTIDE SEQUENCE [LARGE SCALE GENOMIC DNA]</scope>
    <source>
        <strain evidence="11">CGMCC 1.5362</strain>
    </source>
</reference>
<feature type="transmembrane region" description="Helical" evidence="8">
    <location>
        <begin position="55"/>
        <end position="73"/>
    </location>
</feature>
<dbReference type="PANTHER" id="PTHR47371">
    <property type="entry name" value="LIPOTEICHOIC ACID SYNTHASE"/>
    <property type="match status" value="1"/>
</dbReference>
<keyword evidence="5 8" id="KW-0812">Transmembrane</keyword>
<feature type="transmembrane region" description="Helical" evidence="8">
    <location>
        <begin position="144"/>
        <end position="161"/>
    </location>
</feature>
<dbReference type="RefSeq" id="WP_022921465.1">
    <property type="nucleotide sequence ID" value="NZ_BMLB01000003.1"/>
</dbReference>
<keyword evidence="4" id="KW-1003">Cell membrane</keyword>
<comment type="caution">
    <text evidence="10">The sequence shown here is derived from an EMBL/GenBank/DDBJ whole genome shotgun (WGS) entry which is preliminary data.</text>
</comment>
<evidence type="ECO:0000256" key="1">
    <source>
        <dbReference type="ARBA" id="ARBA00004651"/>
    </source>
</evidence>
<dbReference type="CDD" id="cd16015">
    <property type="entry name" value="LTA_synthase"/>
    <property type="match status" value="1"/>
</dbReference>
<evidence type="ECO:0000256" key="8">
    <source>
        <dbReference type="SAM" id="Phobius"/>
    </source>
</evidence>
<feature type="domain" description="Sulfatase N-terminal" evidence="9">
    <location>
        <begin position="231"/>
        <end position="506"/>
    </location>
</feature>
<dbReference type="EMBL" id="BMLB01000003">
    <property type="protein sequence ID" value="GGK68973.1"/>
    <property type="molecule type" value="Genomic_DNA"/>
</dbReference>
<dbReference type="InterPro" id="IPR000917">
    <property type="entry name" value="Sulfatase_N"/>
</dbReference>
<dbReference type="Proteomes" id="UP000662111">
    <property type="component" value="Unassembled WGS sequence"/>
</dbReference>
<evidence type="ECO:0000256" key="2">
    <source>
        <dbReference type="ARBA" id="ARBA00004936"/>
    </source>
</evidence>
<feature type="transmembrane region" description="Helical" evidence="8">
    <location>
        <begin position="28"/>
        <end position="48"/>
    </location>
</feature>
<comment type="subcellular location">
    <subcellularLocation>
        <location evidence="1">Cell membrane</location>
        <topology evidence="1">Multi-pass membrane protein</topology>
    </subcellularLocation>
</comment>
<evidence type="ECO:0000256" key="4">
    <source>
        <dbReference type="ARBA" id="ARBA00022475"/>
    </source>
</evidence>
<dbReference type="SUPFAM" id="SSF53649">
    <property type="entry name" value="Alkaline phosphatase-like"/>
    <property type="match status" value="1"/>
</dbReference>
<dbReference type="InterPro" id="IPR050448">
    <property type="entry name" value="OpgB/LTA_synthase_biosynth"/>
</dbReference>
<dbReference type="Gene3D" id="3.40.720.10">
    <property type="entry name" value="Alkaline Phosphatase, subunit A"/>
    <property type="match status" value="1"/>
</dbReference>
<organism evidence="10 11">
    <name type="scientific">Ornithinimicrobium pekingense</name>
    <dbReference type="NCBI Taxonomy" id="384677"/>
    <lineage>
        <taxon>Bacteria</taxon>
        <taxon>Bacillati</taxon>
        <taxon>Actinomycetota</taxon>
        <taxon>Actinomycetes</taxon>
        <taxon>Micrococcales</taxon>
        <taxon>Ornithinimicrobiaceae</taxon>
        <taxon>Ornithinimicrobium</taxon>
    </lineage>
</organism>
<accession>A0ABQ2FAN0</accession>
<proteinExistence type="inferred from homology"/>
<sequence>MLLLVTAALAAKSVLVAAAVLEMDRWAALVALSALPLIALLVSPALLLHGRSRTAYLVSADVLVTLLLVADLLNARASGRLLSLHMVAAAGSFEGLGSSVLAMVRWYDVVLFADLLALGALAASARWRRSHPRKQHRRVRPRTAALVAGGAALAFAVQVLAQSSDPGLRVVALSPLGAHAHEAYDELVDINRALTPAERERVGDWLAGNAAYQREVAPEHADLVGLLEGRDVYLVQFESLEEVVLEAEPFGQEVTPTLNGWMEESLVFDHVVEQVRDGTSSDAELLMLAGVYPLRSGAAFMRFPDNAGYTSLPRLLQAEGYRPVALHGDVRTFWNRDRVFPRLGYERYVAERDFAHGTELGMGLADEDLFDQALREIDRLPAPRFLHLITTTSHTPWHLPEPLQGLELPGDDATSRYLQTVHYTDAQLGQFARELEERGLLERSAIVVVGDHQGPSRYVAEDELWLDDNEDRVPFLVHVPGMDGRRISTSGGQVDVLPTLAQLLGIPAERYAGAVMGRTLLGPHSGSAVSSDGEVLPGADGAELLREAYAVSDLAVTGDWFARPR</sequence>
<feature type="transmembrane region" description="Helical" evidence="8">
    <location>
        <begin position="104"/>
        <end position="123"/>
    </location>
</feature>
<dbReference type="PANTHER" id="PTHR47371:SF3">
    <property type="entry name" value="PHOSPHOGLYCEROL TRANSFERASE I"/>
    <property type="match status" value="1"/>
</dbReference>
<dbReference type="InterPro" id="IPR017850">
    <property type="entry name" value="Alkaline_phosphatase_core_sf"/>
</dbReference>
<evidence type="ECO:0000256" key="3">
    <source>
        <dbReference type="ARBA" id="ARBA00009983"/>
    </source>
</evidence>
<keyword evidence="6 8" id="KW-1133">Transmembrane helix</keyword>
<dbReference type="Pfam" id="PF00884">
    <property type="entry name" value="Sulfatase"/>
    <property type="match status" value="1"/>
</dbReference>
<evidence type="ECO:0000313" key="10">
    <source>
        <dbReference type="EMBL" id="GGK68973.1"/>
    </source>
</evidence>
<keyword evidence="11" id="KW-1185">Reference proteome</keyword>
<keyword evidence="7 8" id="KW-0472">Membrane</keyword>
<gene>
    <name evidence="10" type="ORF">GCM10011509_16730</name>
</gene>
<evidence type="ECO:0000313" key="11">
    <source>
        <dbReference type="Proteomes" id="UP000662111"/>
    </source>
</evidence>
<evidence type="ECO:0000259" key="9">
    <source>
        <dbReference type="Pfam" id="PF00884"/>
    </source>
</evidence>
<evidence type="ECO:0000256" key="5">
    <source>
        <dbReference type="ARBA" id="ARBA00022692"/>
    </source>
</evidence>
<evidence type="ECO:0000256" key="6">
    <source>
        <dbReference type="ARBA" id="ARBA00022989"/>
    </source>
</evidence>
<dbReference type="PIRSF" id="PIRSF005091">
    <property type="entry name" value="Mmb_sulf_HI1246"/>
    <property type="match status" value="1"/>
</dbReference>
<comment type="pathway">
    <text evidence="2">Cell wall biogenesis; lipoteichoic acid biosynthesis.</text>
</comment>
<dbReference type="InterPro" id="IPR012160">
    <property type="entry name" value="LtaS-like"/>
</dbReference>
<name>A0ABQ2FAN0_9MICO</name>
<comment type="similarity">
    <text evidence="3">Belongs to the LTA synthase family.</text>
</comment>
<protein>
    <recommendedName>
        <fullName evidence="9">Sulfatase N-terminal domain-containing protein</fullName>
    </recommendedName>
</protein>
<evidence type="ECO:0000256" key="7">
    <source>
        <dbReference type="ARBA" id="ARBA00023136"/>
    </source>
</evidence>